<accession>A0A923NEP3</accession>
<protein>
    <submittedName>
        <fullName evidence="1">Uncharacterized protein</fullName>
    </submittedName>
</protein>
<organism evidence="1 2">
    <name type="scientific">Weissella confusa</name>
    <name type="common">Lactobacillus confusus</name>
    <dbReference type="NCBI Taxonomy" id="1583"/>
    <lineage>
        <taxon>Bacteria</taxon>
        <taxon>Bacillati</taxon>
        <taxon>Bacillota</taxon>
        <taxon>Bacilli</taxon>
        <taxon>Lactobacillales</taxon>
        <taxon>Lactobacillaceae</taxon>
        <taxon>Weissella</taxon>
    </lineage>
</organism>
<dbReference type="Proteomes" id="UP000650485">
    <property type="component" value="Unassembled WGS sequence"/>
</dbReference>
<dbReference type="RefSeq" id="WP_252972233.1">
    <property type="nucleotide sequence ID" value="NZ_JAXDEK010000001.1"/>
</dbReference>
<evidence type="ECO:0000313" key="2">
    <source>
        <dbReference type="Proteomes" id="UP000650485"/>
    </source>
</evidence>
<reference evidence="1" key="1">
    <citation type="submission" date="2020-08" db="EMBL/GenBank/DDBJ databases">
        <title>Complete genome sequence of Weissella confusa strain FS54 provides insights into metabolic potential.</title>
        <authorList>
            <person name="Fhoula I."/>
            <person name="Najjari A."/>
            <person name="Lekired A."/>
            <person name="Bessrour-Aouam N."/>
            <person name="Jaballah S."/>
            <person name="Klibi N."/>
            <person name="Ouzari H.-I."/>
        </authorList>
    </citation>
    <scope>NUCLEOTIDE SEQUENCE</scope>
    <source>
        <strain evidence="1">FS54</strain>
    </source>
</reference>
<comment type="caution">
    <text evidence="1">The sequence shown here is derived from an EMBL/GenBank/DDBJ whole genome shotgun (WGS) entry which is preliminary data.</text>
</comment>
<dbReference type="AlphaFoldDB" id="A0A923NEP3"/>
<sequence length="100" mass="11628">MKHNKMSDKYFLEQAKAFLESHGTVKLSFGNGYALLVDNPNNPVMFEVGLYEEDYDGKLGNKIMIATRIPRPRRGKASKFLTWLTLSDLQTLRRFYGQFY</sequence>
<dbReference type="EMBL" id="JACSZT010000008">
    <property type="protein sequence ID" value="MBC6499225.1"/>
    <property type="molecule type" value="Genomic_DNA"/>
</dbReference>
<evidence type="ECO:0000313" key="1">
    <source>
        <dbReference type="EMBL" id="MBC6499225.1"/>
    </source>
</evidence>
<proteinExistence type="predicted"/>
<name>A0A923NEP3_WEICO</name>
<gene>
    <name evidence="1" type="ORF">H7R52_11185</name>
</gene>